<keyword evidence="1" id="KW-0732">Signal</keyword>
<sequence length="225" mass="25997">MNIKRIKKYILPIFLSLAYVLTGCSQSNSNNGNNTTQKEEKSLEGTWKVKDLPETVHNIIVSGVGSEERAQAIKNYYNEADIKLIIKDKDVVLTNTFDANKLYEADFKRSGYKRHKDLDDFKKSNAYMFNLYKSKLEHTEASIENSVINVKVKDGVLDTENKTISYPETPRIDDLYLLGIYTDKRELNPVTYNYKLENNELILTVSGENRYKKEQTVVVKFTKEK</sequence>
<reference evidence="2 3" key="1">
    <citation type="submission" date="2019-11" db="EMBL/GenBank/DDBJ databases">
        <title>FDA dAtabase for Regulatory Grade micrObial Sequences (FDA-ARGOS): Supporting development and validation of Infectious Disease Dx tests.</title>
        <authorList>
            <person name="Turner S."/>
            <person name="Byrd R."/>
            <person name="Tallon L."/>
            <person name="Sadzewicz L."/>
            <person name="Vavikolanu K."/>
            <person name="Mehta A."/>
            <person name="Aluvathingal J."/>
            <person name="Nadendla S."/>
            <person name="Myers T."/>
            <person name="Yan Y."/>
            <person name="Sichtig H."/>
        </authorList>
    </citation>
    <scope>NUCLEOTIDE SEQUENCE [LARGE SCALE GENOMIC DNA]</scope>
    <source>
        <strain evidence="2 3">FDAARGOS_742</strain>
    </source>
</reference>
<dbReference type="RefSeq" id="WP_006364340.1">
    <property type="nucleotide sequence ID" value="NZ_CP046313.1"/>
</dbReference>
<name>A0ABX6FEG2_9BACL</name>
<dbReference type="PROSITE" id="PS51257">
    <property type="entry name" value="PROKAR_LIPOPROTEIN"/>
    <property type="match status" value="1"/>
</dbReference>
<dbReference type="GeneID" id="84801790"/>
<keyword evidence="3" id="KW-1185">Reference proteome</keyword>
<dbReference type="Proteomes" id="UP000427636">
    <property type="component" value="Chromosome"/>
</dbReference>
<proteinExistence type="predicted"/>
<gene>
    <name evidence="2" type="ORF">FOC50_00790</name>
</gene>
<dbReference type="EMBL" id="CP046313">
    <property type="protein sequence ID" value="QGS06919.1"/>
    <property type="molecule type" value="Genomic_DNA"/>
</dbReference>
<evidence type="ECO:0000313" key="3">
    <source>
        <dbReference type="Proteomes" id="UP000427636"/>
    </source>
</evidence>
<protein>
    <recommendedName>
        <fullName evidence="4">Lipoprotein</fullName>
    </recommendedName>
</protein>
<evidence type="ECO:0000256" key="1">
    <source>
        <dbReference type="SAM" id="SignalP"/>
    </source>
</evidence>
<evidence type="ECO:0008006" key="4">
    <source>
        <dbReference type="Google" id="ProtNLM"/>
    </source>
</evidence>
<accession>A0ABX6FEG2</accession>
<organism evidence="2 3">
    <name type="scientific">Gemella sanguinis</name>
    <dbReference type="NCBI Taxonomy" id="84135"/>
    <lineage>
        <taxon>Bacteria</taxon>
        <taxon>Bacillati</taxon>
        <taxon>Bacillota</taxon>
        <taxon>Bacilli</taxon>
        <taxon>Bacillales</taxon>
        <taxon>Gemellaceae</taxon>
        <taxon>Gemella</taxon>
    </lineage>
</organism>
<evidence type="ECO:0000313" key="2">
    <source>
        <dbReference type="EMBL" id="QGS06919.1"/>
    </source>
</evidence>
<feature type="signal peptide" evidence="1">
    <location>
        <begin position="1"/>
        <end position="27"/>
    </location>
</feature>
<feature type="chain" id="PRO_5046286389" description="Lipoprotein" evidence="1">
    <location>
        <begin position="28"/>
        <end position="225"/>
    </location>
</feature>